<dbReference type="Proteomes" id="UP000251402">
    <property type="component" value="Chromosome"/>
</dbReference>
<dbReference type="InterPro" id="IPR036291">
    <property type="entry name" value="NAD(P)-bd_dom_sf"/>
</dbReference>
<name>A0A5C1I015_9SPHI</name>
<accession>A0A5C1I015</accession>
<sequence length="334" mass="37611">MSLRGQLLAEIQLKSSKKSQLIYENLKMKKVLITGAYGFLGRYTAKAFKDAGYHVSGIGHGKWHKYEYSEWGIDDWFESTITFEALMNINRAFDVIVHCGGSGSVAFSYQNPFEDFQKSVQSTLALLEYIRLQGKPCHFIYPSSPAVQGDVGDKKIKEDDPSDPVSPYGFHKKAAEELCFSYSKNFDLKVSIIRYFSIYGVGLQKQLLWDACMKVKNSTGEVTFFGTGEETRDWLYVTDASALILAIATHENRKTSIINGGSGIRTTVADTINMLVKAYNKQIVINFNQSIKTGDPRFYHADISKALNLGWLPGVDVKEGISRYVNYFKKLQND</sequence>
<keyword evidence="4" id="KW-1185">Reference proteome</keyword>
<protein>
    <submittedName>
        <fullName evidence="3">NAD(P)-dependent oxidoreductase</fullName>
    </submittedName>
</protein>
<dbReference type="AlphaFoldDB" id="A0A5C1I015"/>
<dbReference type="PANTHER" id="PTHR43000">
    <property type="entry name" value="DTDP-D-GLUCOSE 4,6-DEHYDRATASE-RELATED"/>
    <property type="match status" value="1"/>
</dbReference>
<dbReference type="Gene3D" id="3.40.50.720">
    <property type="entry name" value="NAD(P)-binding Rossmann-like Domain"/>
    <property type="match status" value="1"/>
</dbReference>
<proteinExistence type="inferred from homology"/>
<dbReference type="CDD" id="cd08946">
    <property type="entry name" value="SDR_e"/>
    <property type="match status" value="1"/>
</dbReference>
<organism evidence="3 4">
    <name type="scientific">Mucilaginibacter rubeus</name>
    <dbReference type="NCBI Taxonomy" id="2027860"/>
    <lineage>
        <taxon>Bacteria</taxon>
        <taxon>Pseudomonadati</taxon>
        <taxon>Bacteroidota</taxon>
        <taxon>Sphingobacteriia</taxon>
        <taxon>Sphingobacteriales</taxon>
        <taxon>Sphingobacteriaceae</taxon>
        <taxon>Mucilaginibacter</taxon>
    </lineage>
</organism>
<dbReference type="OrthoDB" id="329806at2"/>
<evidence type="ECO:0000313" key="3">
    <source>
        <dbReference type="EMBL" id="QEM10528.1"/>
    </source>
</evidence>
<dbReference type="InterPro" id="IPR001509">
    <property type="entry name" value="Epimerase_deHydtase"/>
</dbReference>
<dbReference type="Pfam" id="PF01370">
    <property type="entry name" value="Epimerase"/>
    <property type="match status" value="1"/>
</dbReference>
<comment type="similarity">
    <text evidence="1">Belongs to the NAD(P)-dependent epimerase/dehydratase family.</text>
</comment>
<dbReference type="KEGG" id="mrub:DEO27_010985"/>
<gene>
    <name evidence="3" type="ORF">DEO27_010985</name>
</gene>
<dbReference type="EMBL" id="CP043450">
    <property type="protein sequence ID" value="QEM10528.1"/>
    <property type="molecule type" value="Genomic_DNA"/>
</dbReference>
<evidence type="ECO:0000256" key="1">
    <source>
        <dbReference type="ARBA" id="ARBA00007637"/>
    </source>
</evidence>
<dbReference type="SUPFAM" id="SSF51735">
    <property type="entry name" value="NAD(P)-binding Rossmann-fold domains"/>
    <property type="match status" value="1"/>
</dbReference>
<reference evidence="3" key="1">
    <citation type="submission" date="2019-08" db="EMBL/GenBank/DDBJ databases">
        <title>Comparative genome analysis confer to the adaptation heavy metal polluted environment.</title>
        <authorList>
            <person name="Li Y."/>
        </authorList>
    </citation>
    <scope>NUCLEOTIDE SEQUENCE [LARGE SCALE GENOMIC DNA]</scope>
    <source>
        <strain evidence="3">P1</strain>
    </source>
</reference>
<evidence type="ECO:0000259" key="2">
    <source>
        <dbReference type="Pfam" id="PF01370"/>
    </source>
</evidence>
<feature type="domain" description="NAD-dependent epimerase/dehydratase" evidence="2">
    <location>
        <begin position="31"/>
        <end position="258"/>
    </location>
</feature>
<evidence type="ECO:0000313" key="4">
    <source>
        <dbReference type="Proteomes" id="UP000251402"/>
    </source>
</evidence>